<dbReference type="FunFam" id="3.20.20.80:FF:000041">
    <property type="entry name" value="Beta-glucosidase 7"/>
    <property type="match status" value="1"/>
</dbReference>
<dbReference type="GO" id="GO:0005975">
    <property type="term" value="P:carbohydrate metabolic process"/>
    <property type="evidence" value="ECO:0007669"/>
    <property type="project" value="InterPro"/>
</dbReference>
<dbReference type="PROSITE" id="PS00572">
    <property type="entry name" value="GLYCOSYL_HYDROL_F1_1"/>
    <property type="match status" value="1"/>
</dbReference>
<feature type="active site" description="Nucleophile" evidence="2">
    <location>
        <position position="428"/>
    </location>
</feature>
<accession>A0A2G5EL09</accession>
<protein>
    <recommendedName>
        <fullName evidence="6">Beta-glucosidase</fullName>
    </recommendedName>
</protein>
<name>A0A2G5EL09_AQUCA</name>
<dbReference type="InParanoid" id="A0A2G5EL09"/>
<gene>
    <name evidence="4" type="ORF">AQUCO_00700603v1</name>
</gene>
<organism evidence="4 5">
    <name type="scientific">Aquilegia coerulea</name>
    <name type="common">Rocky mountain columbine</name>
    <dbReference type="NCBI Taxonomy" id="218851"/>
    <lineage>
        <taxon>Eukaryota</taxon>
        <taxon>Viridiplantae</taxon>
        <taxon>Streptophyta</taxon>
        <taxon>Embryophyta</taxon>
        <taxon>Tracheophyta</taxon>
        <taxon>Spermatophyta</taxon>
        <taxon>Magnoliopsida</taxon>
        <taxon>Ranunculales</taxon>
        <taxon>Ranunculaceae</taxon>
        <taxon>Thalictroideae</taxon>
        <taxon>Aquilegia</taxon>
    </lineage>
</organism>
<sequence>MAMTMISPTMISTFPNLHSEKRNLRKVSVPAIVEKVKRSDFPPDFAFGATTSAVQTEGAGNLYGKGPSVWDQYIQDHPKLVTGKADITVACDSYHRFKEDVEMLKYMGVSSHRFSIAWTRILPKGSLDGGINQQGIDHYNEVLNELEMNGIEAHVILLQFDSPQALQDKYGGFLSKNMVNDFRDYCEICFTNFGDRVKQWVTINEPTVIAQLGYGTPWAPPARCSPWDGCKVGDSGTEPYIVTHHMILAHAAAAQLYKEKYKETQGGEIGIEMVGTCFLPYSDSPQDLAARDRLRDFNMGWCLEPFIYGHYPVTMRNMVRDRLPTFSDQEKEIVMGSIDFLGINYYTAKFAKGLPIIDHKPYNWDTDSAVRQSLVFCYCQFVIVNAKGDSIGPLIDTVSKIAYYPDGLRQVLVYLTQRFNSPKIYISENGMGKSTENDAGFLQGKRDDEYRIQCIIDHLDAIKGAREEGANVMGYSVWSLLDSFEFLHGYPFRCGLFYTDYNNHLKRFPKKSAEWYRSFLAIDK</sequence>
<dbReference type="GO" id="GO:0008422">
    <property type="term" value="F:beta-glucosidase activity"/>
    <property type="evidence" value="ECO:0007669"/>
    <property type="project" value="TreeGrafter"/>
</dbReference>
<dbReference type="PRINTS" id="PR00131">
    <property type="entry name" value="GLHYDRLASE1"/>
</dbReference>
<dbReference type="STRING" id="218851.A0A2G5EL09"/>
<dbReference type="EMBL" id="KZ305024">
    <property type="protein sequence ID" value="PIA56391.1"/>
    <property type="molecule type" value="Genomic_DNA"/>
</dbReference>
<dbReference type="PANTHER" id="PTHR10353:SF154">
    <property type="entry name" value="BETA-GLUCOSIDASE 9-RELATED"/>
    <property type="match status" value="1"/>
</dbReference>
<dbReference type="InterPro" id="IPR001360">
    <property type="entry name" value="Glyco_hydro_1"/>
</dbReference>
<evidence type="ECO:0000256" key="1">
    <source>
        <dbReference type="ARBA" id="ARBA00010838"/>
    </source>
</evidence>
<evidence type="ECO:0000256" key="3">
    <source>
        <dbReference type="RuleBase" id="RU003690"/>
    </source>
</evidence>
<keyword evidence="5" id="KW-1185">Reference proteome</keyword>
<dbReference type="AlphaFoldDB" id="A0A2G5EL09"/>
<proteinExistence type="inferred from homology"/>
<dbReference type="OrthoDB" id="65569at2759"/>
<dbReference type="InterPro" id="IPR017853">
    <property type="entry name" value="GH"/>
</dbReference>
<dbReference type="SUPFAM" id="SSF51445">
    <property type="entry name" value="(Trans)glycosidases"/>
    <property type="match status" value="1"/>
</dbReference>
<evidence type="ECO:0000256" key="2">
    <source>
        <dbReference type="PROSITE-ProRule" id="PRU10055"/>
    </source>
</evidence>
<dbReference type="Proteomes" id="UP000230069">
    <property type="component" value="Unassembled WGS sequence"/>
</dbReference>
<dbReference type="InterPro" id="IPR018120">
    <property type="entry name" value="Glyco_hydro_1_AS"/>
</dbReference>
<evidence type="ECO:0000313" key="5">
    <source>
        <dbReference type="Proteomes" id="UP000230069"/>
    </source>
</evidence>
<evidence type="ECO:0000313" key="4">
    <source>
        <dbReference type="EMBL" id="PIA56391.1"/>
    </source>
</evidence>
<comment type="similarity">
    <text evidence="1 3">Belongs to the glycosyl hydrolase 1 family.</text>
</comment>
<dbReference type="Gene3D" id="3.20.20.80">
    <property type="entry name" value="Glycosidases"/>
    <property type="match status" value="1"/>
</dbReference>
<evidence type="ECO:0008006" key="6">
    <source>
        <dbReference type="Google" id="ProtNLM"/>
    </source>
</evidence>
<reference evidence="4 5" key="1">
    <citation type="submission" date="2017-09" db="EMBL/GenBank/DDBJ databases">
        <title>WGS assembly of Aquilegia coerulea Goldsmith.</title>
        <authorList>
            <person name="Hodges S."/>
            <person name="Kramer E."/>
            <person name="Nordborg M."/>
            <person name="Tomkins J."/>
            <person name="Borevitz J."/>
            <person name="Derieg N."/>
            <person name="Yan J."/>
            <person name="Mihaltcheva S."/>
            <person name="Hayes R.D."/>
            <person name="Rokhsar D."/>
        </authorList>
    </citation>
    <scope>NUCLEOTIDE SEQUENCE [LARGE SCALE GENOMIC DNA]</scope>
    <source>
        <strain evidence="5">cv. Goldsmith</strain>
    </source>
</reference>
<dbReference type="Pfam" id="PF00232">
    <property type="entry name" value="Glyco_hydro_1"/>
    <property type="match status" value="1"/>
</dbReference>
<dbReference type="PANTHER" id="PTHR10353">
    <property type="entry name" value="GLYCOSYL HYDROLASE"/>
    <property type="match status" value="1"/>
</dbReference>